<dbReference type="InterPro" id="IPR036388">
    <property type="entry name" value="WH-like_DNA-bd_sf"/>
</dbReference>
<proteinExistence type="predicted"/>
<name>A0ABY8K8Y1_9ACTN</name>
<evidence type="ECO:0000313" key="1">
    <source>
        <dbReference type="EMBL" id="WGD44626.1"/>
    </source>
</evidence>
<accession>A0ABY8K8Y1</accession>
<sequence length="239" mass="26118">MPVGFTLVFVDDTDEVRGRPDEVRDQDVSAIAALDEPTRRRLYDYVVREPEPVGRDDAAAALGLARQTAAFHLDRLADESLLDVVYARRSGRTGPGAGRPAKLYRRSAQQIAVSLPDRRYELAGQLLAHAVEESGATGEPVRDVLYRTARECGVQAGADSHEEVFPLLERYGFEPRHQGDAVVLGNCPFHTLARAHTRTVCGMNLHLLRGVLDGLGDTGFEARLAPEPGHCCVRLEPAA</sequence>
<dbReference type="EMBL" id="CP121682">
    <property type="protein sequence ID" value="WGD44626.1"/>
    <property type="molecule type" value="Genomic_DNA"/>
</dbReference>
<dbReference type="Gene3D" id="1.10.10.10">
    <property type="entry name" value="Winged helix-like DNA-binding domain superfamily/Winged helix DNA-binding domain"/>
    <property type="match status" value="1"/>
</dbReference>
<protein>
    <submittedName>
        <fullName evidence="1">Helix-turn-helix domain-containing protein</fullName>
    </submittedName>
</protein>
<dbReference type="Pfam" id="PF12840">
    <property type="entry name" value="HTH_20"/>
    <property type="match status" value="1"/>
</dbReference>
<dbReference type="InterPro" id="IPR036390">
    <property type="entry name" value="WH_DNA-bd_sf"/>
</dbReference>
<dbReference type="SUPFAM" id="SSF46785">
    <property type="entry name" value="Winged helix' DNA-binding domain"/>
    <property type="match status" value="1"/>
</dbReference>
<evidence type="ECO:0000313" key="2">
    <source>
        <dbReference type="Proteomes" id="UP001216440"/>
    </source>
</evidence>
<reference evidence="1 2" key="1">
    <citation type="submission" date="2023-03" db="EMBL/GenBank/DDBJ databases">
        <authorList>
            <person name="Mo P."/>
        </authorList>
    </citation>
    <scope>NUCLEOTIDE SEQUENCE [LARGE SCALE GENOMIC DNA]</scope>
    <source>
        <strain evidence="1 2">HUAS 5</strain>
    </source>
</reference>
<keyword evidence="2" id="KW-1185">Reference proteome</keyword>
<organism evidence="1 2">
    <name type="scientific">Streptomyces cathayae</name>
    <dbReference type="NCBI Taxonomy" id="3031124"/>
    <lineage>
        <taxon>Bacteria</taxon>
        <taxon>Bacillati</taxon>
        <taxon>Actinomycetota</taxon>
        <taxon>Actinomycetes</taxon>
        <taxon>Kitasatosporales</taxon>
        <taxon>Streptomycetaceae</taxon>
        <taxon>Streptomyces</taxon>
    </lineage>
</organism>
<dbReference type="Proteomes" id="UP001216440">
    <property type="component" value="Chromosome"/>
</dbReference>
<gene>
    <name evidence="1" type="ORF">PYS65_33355</name>
</gene>